<organism evidence="1 2">
    <name type="scientific">Microvirga arabica</name>
    <dbReference type="NCBI Taxonomy" id="1128671"/>
    <lineage>
        <taxon>Bacteria</taxon>
        <taxon>Pseudomonadati</taxon>
        <taxon>Pseudomonadota</taxon>
        <taxon>Alphaproteobacteria</taxon>
        <taxon>Hyphomicrobiales</taxon>
        <taxon>Methylobacteriaceae</taxon>
        <taxon>Microvirga</taxon>
    </lineage>
</organism>
<evidence type="ECO:0000313" key="1">
    <source>
        <dbReference type="EMBL" id="MFC1459509.1"/>
    </source>
</evidence>
<dbReference type="Gene3D" id="2.150.10.10">
    <property type="entry name" value="Serralysin-like metalloprotease, C-terminal"/>
    <property type="match status" value="1"/>
</dbReference>
<reference evidence="1 2" key="1">
    <citation type="submission" date="2024-09" db="EMBL/GenBank/DDBJ databases">
        <title>Nodulacao em especies de Leguminosae Basais da Amazonia e Caracterizacao dos Rizobios e Bacterias Associadas aos Nodulos.</title>
        <authorList>
            <person name="Jambeiro I.C.A."/>
            <person name="Lopes I.S."/>
            <person name="Aguiar E.R.G.R."/>
            <person name="Santos A.F.J."/>
            <person name="Dos Santos J.M.F."/>
            <person name="Gross E."/>
        </authorList>
    </citation>
    <scope>NUCLEOTIDE SEQUENCE [LARGE SCALE GENOMIC DNA]</scope>
    <source>
        <strain evidence="1 2">BRUESC1165</strain>
    </source>
</reference>
<gene>
    <name evidence="1" type="ORF">ACETIH_22990</name>
</gene>
<dbReference type="InterPro" id="IPR018511">
    <property type="entry name" value="Hemolysin-typ_Ca-bd_CS"/>
</dbReference>
<dbReference type="Proteomes" id="UP001593940">
    <property type="component" value="Unassembled WGS sequence"/>
</dbReference>
<dbReference type="PROSITE" id="PS00330">
    <property type="entry name" value="HEMOLYSIN_CALCIUM"/>
    <property type="match status" value="2"/>
</dbReference>
<protein>
    <submittedName>
        <fullName evidence="1">Uncharacterized protein</fullName>
    </submittedName>
</protein>
<dbReference type="EMBL" id="JBHOMY010000117">
    <property type="protein sequence ID" value="MFC1459509.1"/>
    <property type="molecule type" value="Genomic_DNA"/>
</dbReference>
<evidence type="ECO:0000313" key="2">
    <source>
        <dbReference type="Proteomes" id="UP001593940"/>
    </source>
</evidence>
<keyword evidence="2" id="KW-1185">Reference proteome</keyword>
<proteinExistence type="predicted"/>
<dbReference type="InterPro" id="IPR011049">
    <property type="entry name" value="Serralysin-like_metalloprot_C"/>
</dbReference>
<sequence>MAIVTAYLPLDMRDLSIGLWTNLVATTETPTHYSGYYGSDPSRYVAFSGTGFKYSPSGPNPAGIANHFYEADASGRILYEVHGIAVPLQVLVSWPIPDGSIDPTAVLLQRSDTICGSPFADILGGFGGDDTLTGGGGHDILAGGDGVDTAVLPFSLESSSFSVTYPFEIPALTISQGSNSVALLEIEQIRFSDVLLDLGDGNALVDDLFYTRAYSDVFAAHVDPESHYASFGWQEGRDPNDFFSTSGYLSANPDIRLANINPLQHFNDWGWREGRDPSFRFDTGLYLQFNPDVAAAHINPLEHFIRYGQFEGRVAYSAVGRTIQNGFDAEYYLLANPDVGAAGVDAAFHFQTWGWKEGRDPNAFFDTSAYLAAYEDVRIAGVNPLEHYMELGWQQGRDPSENLSTYGYLLTYTDVLDSGINPLQHFLQFGIYEGRSSVGDFF</sequence>
<name>A0ABV6YE18_9HYPH</name>
<comment type="caution">
    <text evidence="1">The sequence shown here is derived from an EMBL/GenBank/DDBJ whole genome shotgun (WGS) entry which is preliminary data.</text>
</comment>
<accession>A0ABV6YE18</accession>
<dbReference type="SUPFAM" id="SSF51120">
    <property type="entry name" value="beta-Roll"/>
    <property type="match status" value="1"/>
</dbReference>
<dbReference type="RefSeq" id="WP_377031125.1">
    <property type="nucleotide sequence ID" value="NZ_JBHOMY010000117.1"/>
</dbReference>